<keyword evidence="3" id="KW-1185">Reference proteome</keyword>
<evidence type="ECO:0000256" key="1">
    <source>
        <dbReference type="SAM" id="Phobius"/>
    </source>
</evidence>
<evidence type="ECO:0000313" key="2">
    <source>
        <dbReference type="EMBL" id="QQP86112.1"/>
    </source>
</evidence>
<reference evidence="2 3" key="1">
    <citation type="submission" date="2021-01" db="EMBL/GenBank/DDBJ databases">
        <title>Entomomonas sp. F2A isolated from a house cricket (Acheta domesticus).</title>
        <authorList>
            <person name="Spergser J."/>
            <person name="Busse H.-J."/>
        </authorList>
    </citation>
    <scope>NUCLEOTIDE SEQUENCE [LARGE SCALE GENOMIC DNA]</scope>
    <source>
        <strain evidence="2 3">F2A</strain>
    </source>
</reference>
<proteinExistence type="predicted"/>
<gene>
    <name evidence="2" type="ORF">JHT90_02340</name>
</gene>
<feature type="transmembrane region" description="Helical" evidence="1">
    <location>
        <begin position="7"/>
        <end position="28"/>
    </location>
</feature>
<dbReference type="Proteomes" id="UP000595278">
    <property type="component" value="Chromosome"/>
</dbReference>
<keyword evidence="1" id="KW-1133">Transmembrane helix</keyword>
<evidence type="ECO:0000313" key="3">
    <source>
        <dbReference type="Proteomes" id="UP000595278"/>
    </source>
</evidence>
<dbReference type="EMBL" id="CP067393">
    <property type="protein sequence ID" value="QQP86112.1"/>
    <property type="molecule type" value="Genomic_DNA"/>
</dbReference>
<name>A0A974NGJ7_9GAMM</name>
<feature type="transmembrane region" description="Helical" evidence="1">
    <location>
        <begin position="34"/>
        <end position="54"/>
    </location>
</feature>
<protein>
    <submittedName>
        <fullName evidence="2">Uncharacterized protein</fullName>
    </submittedName>
</protein>
<dbReference type="RefSeq" id="WP_201093619.1">
    <property type="nucleotide sequence ID" value="NZ_CP067393.1"/>
</dbReference>
<dbReference type="KEGG" id="eaz:JHT90_02340"/>
<dbReference type="AlphaFoldDB" id="A0A974NGJ7"/>
<sequence length="191" mass="22523">MHKVIKYFIYLLLIAIIISIGIIIPQYFNLAEVETINIIDIATLVTTIFLAVYIPEVVEKRQKITHEKKSLIVERIDQLLDIYRKINMLIQQSQTNQINDLEITHFLDICQHRLDTIDILLRHADLKVSFKDDIQRLIKLCEEHQQLLYKEPSNTDKGYIYSATIRKQEELLYNKIDTACCLLIFKLSDIY</sequence>
<organism evidence="2 3">
    <name type="scientific">Entomomonas asaccharolytica</name>
    <dbReference type="NCBI Taxonomy" id="2785331"/>
    <lineage>
        <taxon>Bacteria</taxon>
        <taxon>Pseudomonadati</taxon>
        <taxon>Pseudomonadota</taxon>
        <taxon>Gammaproteobacteria</taxon>
        <taxon>Pseudomonadales</taxon>
        <taxon>Pseudomonadaceae</taxon>
        <taxon>Entomomonas</taxon>
    </lineage>
</organism>
<accession>A0A974NGJ7</accession>
<keyword evidence="1" id="KW-0812">Transmembrane</keyword>
<keyword evidence="1" id="KW-0472">Membrane</keyword>